<name>A0A845GNA8_9BURK</name>
<dbReference type="PANTHER" id="PTHR45339:SF1">
    <property type="entry name" value="HYBRID SIGNAL TRANSDUCTION HISTIDINE KINASE J"/>
    <property type="match status" value="1"/>
</dbReference>
<evidence type="ECO:0000256" key="4">
    <source>
        <dbReference type="ARBA" id="ARBA00022475"/>
    </source>
</evidence>
<dbReference type="InterPro" id="IPR036890">
    <property type="entry name" value="HATPase_C_sf"/>
</dbReference>
<dbReference type="GO" id="GO:0005524">
    <property type="term" value="F:ATP binding"/>
    <property type="evidence" value="ECO:0007669"/>
    <property type="project" value="UniProtKB-KW"/>
</dbReference>
<dbReference type="InterPro" id="IPR001789">
    <property type="entry name" value="Sig_transdc_resp-reg_receiver"/>
</dbReference>
<dbReference type="Pfam" id="PF05231">
    <property type="entry name" value="MASE1"/>
    <property type="match status" value="1"/>
</dbReference>
<sequence>MRAGSAPATPSTAPSSPTPLALVLLTACYYLIANASLMLAFAHTNATPVWPPSGIAFAAILLMGQRAWPAILLGALAANLSTFTTNGLPFTTGLVTASLLIAVGNTLEALAGAWLMRRYTDTSRPLRQLQDVYKFAIVALLVCLVSAGIGSTTLVLGGLVPAGAFNTVALTWWVGDVAGMLLVAPAILAWRRRRWRWPAVLEAALSLLLLAALIAGIFGRRYTSDDDPGWLPYLFMVCVAWASYRYGLRGATVSCIATAGGAVLCTVRGLGPFAVGTLNDALIALDSFVVLCSVIGMVLCADASERRRMSGAVHGRSAAQWATLLVGLGLTVVVWHLVALNTERRARQQFDTECGDITERISARMALYESGLRGARALFNAEPEPSRAQWRGYVEALDLRRSFPGMMGLGYSPLVQAEQRDALERRVRAQGHPDFRVWTRPGAALGAASVPVLYLEPFQGQNLRAFGYDMMSEPIRRAALLEAARTGEPVLSAKVTLVQNDTGEGRPGFLMYFPIYRKQDGPAPRVETLQGYANSPIRADDMMAGLLDPSDHVVLLEIFDGPDTTPAGRLYASGNRSDSDKLQYPNPYLRTAPLVLLHHRWTLRFTSLPAFENSIDRQKSHIVLLAGAIISLLFFGVVRALTARQAYAAALAEEKTAALRESESSLITARDLAEAASRAKSEFVANMSHEIRTPLNAVLGMTHLLNNTALSPDQQKYLEMIRSSGNSLLSILNDVLDFSKIEAGRMELAPAPFQLSAVLEAIATIMTVNSGEKDLELAIGVEADVPQSLVGDGHRLQQILINLVGNAIKFTEKGSVTVLVERVGGGQTGALTLRLTVRDSGIGIPPDQLAQLFAPFSQADASMTRRFGGTGLGLAISRRIAALMGGEIAVQSDAGAGSAFMLTVPLQRGADLPQAGTPLPAQHLLVVDDDAVSADYLCRTIGARGWSCERAGSGEQALALLRAAATRYDAILVDWDMRGMNGLETMQAIRAAMPRNCPAIILMVSAFGQGKLLHTDGADAANAVLLKPVTMARLNETLQQALAGAPVAASADAGAPAGQRIDGVRILLVEDNPINQLVAKSMLSYAGAHIEAVDNGRAALDLLRTEAHRYDLVLMDVQMPEMDGFEATTRIRNELKLELPVLAMTAGVMLSEREQCIASGMNDFIAKPIDVEQMLRAITRNLPAAQRAAAGR</sequence>
<keyword evidence="13 15" id="KW-0472">Membrane</keyword>
<dbReference type="RefSeq" id="WP_161083393.1">
    <property type="nucleotide sequence ID" value="NZ_WWCX01000011.1"/>
</dbReference>
<keyword evidence="6" id="KW-0808">Transferase</keyword>
<dbReference type="PROSITE" id="PS50110">
    <property type="entry name" value="RESPONSE_REGULATORY"/>
    <property type="match status" value="2"/>
</dbReference>
<protein>
    <recommendedName>
        <fullName evidence="3">histidine kinase</fullName>
        <ecNumber evidence="3">2.7.13.3</ecNumber>
    </recommendedName>
</protein>
<dbReference type="InterPro" id="IPR042240">
    <property type="entry name" value="CHASE_sf"/>
</dbReference>
<comment type="caution">
    <text evidence="19">The sequence shown here is derived from an EMBL/GenBank/DDBJ whole genome shotgun (WGS) entry which is preliminary data.</text>
</comment>
<evidence type="ECO:0000256" key="2">
    <source>
        <dbReference type="ARBA" id="ARBA00004651"/>
    </source>
</evidence>
<dbReference type="SUPFAM" id="SSF52172">
    <property type="entry name" value="CheY-like"/>
    <property type="match status" value="2"/>
</dbReference>
<dbReference type="FunFam" id="3.30.565.10:FF:000078">
    <property type="entry name" value="Two-component sensor histidine kinase"/>
    <property type="match status" value="1"/>
</dbReference>
<dbReference type="SUPFAM" id="SSF47384">
    <property type="entry name" value="Homodimeric domain of signal transducing histidine kinase"/>
    <property type="match status" value="1"/>
</dbReference>
<evidence type="ECO:0000256" key="5">
    <source>
        <dbReference type="ARBA" id="ARBA00022553"/>
    </source>
</evidence>
<dbReference type="SMART" id="SM00388">
    <property type="entry name" value="HisKA"/>
    <property type="match status" value="1"/>
</dbReference>
<evidence type="ECO:0000259" key="17">
    <source>
        <dbReference type="PROSITE" id="PS50110"/>
    </source>
</evidence>
<dbReference type="Pfam" id="PF00512">
    <property type="entry name" value="HisKA"/>
    <property type="match status" value="1"/>
</dbReference>
<evidence type="ECO:0000256" key="13">
    <source>
        <dbReference type="ARBA" id="ARBA00023136"/>
    </source>
</evidence>
<dbReference type="InterPro" id="IPR005467">
    <property type="entry name" value="His_kinase_dom"/>
</dbReference>
<dbReference type="SUPFAM" id="SSF55874">
    <property type="entry name" value="ATPase domain of HSP90 chaperone/DNA topoisomerase II/histidine kinase"/>
    <property type="match status" value="1"/>
</dbReference>
<keyword evidence="12" id="KW-0902">Two-component regulatory system</keyword>
<feature type="transmembrane region" description="Helical" evidence="15">
    <location>
        <begin position="622"/>
        <end position="641"/>
    </location>
</feature>
<dbReference type="GO" id="GO:0000155">
    <property type="term" value="F:phosphorelay sensor kinase activity"/>
    <property type="evidence" value="ECO:0007669"/>
    <property type="project" value="InterPro"/>
</dbReference>
<dbReference type="PRINTS" id="PR00344">
    <property type="entry name" value="BCTRLSENSOR"/>
</dbReference>
<proteinExistence type="predicted"/>
<keyword evidence="4" id="KW-1003">Cell membrane</keyword>
<dbReference type="InterPro" id="IPR006189">
    <property type="entry name" value="CHASE_dom"/>
</dbReference>
<evidence type="ECO:0000256" key="7">
    <source>
        <dbReference type="ARBA" id="ARBA00022692"/>
    </source>
</evidence>
<keyword evidence="5 14" id="KW-0597">Phosphoprotein</keyword>
<dbReference type="PROSITE" id="PS50109">
    <property type="entry name" value="HIS_KIN"/>
    <property type="match status" value="1"/>
</dbReference>
<feature type="transmembrane region" description="Helical" evidence="15">
    <location>
        <begin position="135"/>
        <end position="160"/>
    </location>
</feature>
<evidence type="ECO:0000313" key="20">
    <source>
        <dbReference type="Proteomes" id="UP000447355"/>
    </source>
</evidence>
<feature type="transmembrane region" description="Helical" evidence="15">
    <location>
        <begin position="54"/>
        <end position="78"/>
    </location>
</feature>
<dbReference type="CDD" id="cd16922">
    <property type="entry name" value="HATPase_EvgS-ArcB-TorS-like"/>
    <property type="match status" value="1"/>
</dbReference>
<dbReference type="Gene3D" id="3.40.50.2300">
    <property type="match status" value="2"/>
</dbReference>
<evidence type="ECO:0000256" key="15">
    <source>
        <dbReference type="SAM" id="Phobius"/>
    </source>
</evidence>
<evidence type="ECO:0000256" key="9">
    <source>
        <dbReference type="ARBA" id="ARBA00022777"/>
    </source>
</evidence>
<dbReference type="Pfam" id="PF03924">
    <property type="entry name" value="CHASE"/>
    <property type="match status" value="1"/>
</dbReference>
<keyword evidence="10" id="KW-0067">ATP-binding</keyword>
<dbReference type="Gene3D" id="3.30.450.350">
    <property type="entry name" value="CHASE domain"/>
    <property type="match status" value="1"/>
</dbReference>
<feature type="modified residue" description="4-aspartylphosphate" evidence="14">
    <location>
        <position position="1116"/>
    </location>
</feature>
<dbReference type="EMBL" id="WWCX01000011">
    <property type="protein sequence ID" value="MYM94207.1"/>
    <property type="molecule type" value="Genomic_DNA"/>
</dbReference>
<dbReference type="SMART" id="SM00448">
    <property type="entry name" value="REC"/>
    <property type="match status" value="2"/>
</dbReference>
<evidence type="ECO:0000259" key="16">
    <source>
        <dbReference type="PROSITE" id="PS50109"/>
    </source>
</evidence>
<comment type="catalytic activity">
    <reaction evidence="1">
        <text>ATP + protein L-histidine = ADP + protein N-phospho-L-histidine.</text>
        <dbReference type="EC" id="2.7.13.3"/>
    </reaction>
</comment>
<dbReference type="Pfam" id="PF02518">
    <property type="entry name" value="HATPase_c"/>
    <property type="match status" value="1"/>
</dbReference>
<gene>
    <name evidence="19" type="ORF">GTP90_10090</name>
</gene>
<feature type="transmembrane region" description="Helical" evidence="15">
    <location>
        <begin position="197"/>
        <end position="218"/>
    </location>
</feature>
<dbReference type="SMART" id="SM01079">
    <property type="entry name" value="CHASE"/>
    <property type="match status" value="1"/>
</dbReference>
<keyword evidence="8" id="KW-0547">Nucleotide-binding</keyword>
<feature type="transmembrane region" description="Helical" evidence="15">
    <location>
        <begin position="172"/>
        <end position="190"/>
    </location>
</feature>
<evidence type="ECO:0000256" key="14">
    <source>
        <dbReference type="PROSITE-ProRule" id="PRU00169"/>
    </source>
</evidence>
<feature type="domain" description="CHASE" evidence="18">
    <location>
        <begin position="401"/>
        <end position="573"/>
    </location>
</feature>
<evidence type="ECO:0000256" key="1">
    <source>
        <dbReference type="ARBA" id="ARBA00000085"/>
    </source>
</evidence>
<dbReference type="InterPro" id="IPR003661">
    <property type="entry name" value="HisK_dim/P_dom"/>
</dbReference>
<accession>A0A845GNA8</accession>
<evidence type="ECO:0000313" key="19">
    <source>
        <dbReference type="EMBL" id="MYM94207.1"/>
    </source>
</evidence>
<dbReference type="InterPro" id="IPR036097">
    <property type="entry name" value="HisK_dim/P_sf"/>
</dbReference>
<dbReference type="SMART" id="SM00387">
    <property type="entry name" value="HATPase_c"/>
    <property type="match status" value="1"/>
</dbReference>
<dbReference type="CDD" id="cd17546">
    <property type="entry name" value="REC_hyHK_CKI1_RcsC-like"/>
    <property type="match status" value="2"/>
</dbReference>
<feature type="transmembrane region" description="Helical" evidence="15">
    <location>
        <begin position="90"/>
        <end position="115"/>
    </location>
</feature>
<feature type="modified residue" description="4-aspartylphosphate" evidence="14">
    <location>
        <position position="974"/>
    </location>
</feature>
<evidence type="ECO:0000259" key="18">
    <source>
        <dbReference type="PROSITE" id="PS50839"/>
    </source>
</evidence>
<feature type="transmembrane region" description="Helical" evidence="15">
    <location>
        <begin position="230"/>
        <end position="248"/>
    </location>
</feature>
<dbReference type="PROSITE" id="PS51257">
    <property type="entry name" value="PROKAR_LIPOPROTEIN"/>
    <property type="match status" value="1"/>
</dbReference>
<keyword evidence="9" id="KW-0418">Kinase</keyword>
<evidence type="ECO:0000256" key="10">
    <source>
        <dbReference type="ARBA" id="ARBA00022840"/>
    </source>
</evidence>
<dbReference type="EC" id="2.7.13.3" evidence="3"/>
<dbReference type="InterPro" id="IPR003594">
    <property type="entry name" value="HATPase_dom"/>
</dbReference>
<dbReference type="Pfam" id="PF00072">
    <property type="entry name" value="Response_reg"/>
    <property type="match status" value="2"/>
</dbReference>
<comment type="subcellular location">
    <subcellularLocation>
        <location evidence="2">Cell membrane</location>
        <topology evidence="2">Multi-pass membrane protein</topology>
    </subcellularLocation>
</comment>
<evidence type="ECO:0000256" key="6">
    <source>
        <dbReference type="ARBA" id="ARBA00022679"/>
    </source>
</evidence>
<dbReference type="FunFam" id="1.10.287.130:FF:000003">
    <property type="entry name" value="Histidine kinase"/>
    <property type="match status" value="1"/>
</dbReference>
<dbReference type="Gene3D" id="1.10.287.130">
    <property type="match status" value="1"/>
</dbReference>
<feature type="transmembrane region" description="Helical" evidence="15">
    <location>
        <begin position="281"/>
        <end position="301"/>
    </location>
</feature>
<reference evidence="19" key="1">
    <citation type="submission" date="2019-12" db="EMBL/GenBank/DDBJ databases">
        <title>Novel species isolated from a subtropical stream in China.</title>
        <authorList>
            <person name="Lu H."/>
        </authorList>
    </citation>
    <scope>NUCLEOTIDE SEQUENCE [LARGE SCALE GENOMIC DNA]</scope>
    <source>
        <strain evidence="19">FT81W</strain>
    </source>
</reference>
<feature type="domain" description="Response regulatory" evidence="17">
    <location>
        <begin position="923"/>
        <end position="1042"/>
    </location>
</feature>
<evidence type="ECO:0000256" key="11">
    <source>
        <dbReference type="ARBA" id="ARBA00022989"/>
    </source>
</evidence>
<dbReference type="InterPro" id="IPR007895">
    <property type="entry name" value="MASE1"/>
</dbReference>
<dbReference type="InterPro" id="IPR004358">
    <property type="entry name" value="Sig_transdc_His_kin-like_C"/>
</dbReference>
<dbReference type="PANTHER" id="PTHR45339">
    <property type="entry name" value="HYBRID SIGNAL TRANSDUCTION HISTIDINE KINASE J"/>
    <property type="match status" value="1"/>
</dbReference>
<dbReference type="InterPro" id="IPR011006">
    <property type="entry name" value="CheY-like_superfamily"/>
</dbReference>
<keyword evidence="11 15" id="KW-1133">Transmembrane helix</keyword>
<evidence type="ECO:0000256" key="8">
    <source>
        <dbReference type="ARBA" id="ARBA00022741"/>
    </source>
</evidence>
<dbReference type="PROSITE" id="PS50839">
    <property type="entry name" value="CHASE"/>
    <property type="match status" value="1"/>
</dbReference>
<evidence type="ECO:0000256" key="3">
    <source>
        <dbReference type="ARBA" id="ARBA00012438"/>
    </source>
</evidence>
<organism evidence="19 20">
    <name type="scientific">Duganella vulcania</name>
    <dbReference type="NCBI Taxonomy" id="2692166"/>
    <lineage>
        <taxon>Bacteria</taxon>
        <taxon>Pseudomonadati</taxon>
        <taxon>Pseudomonadota</taxon>
        <taxon>Betaproteobacteria</taxon>
        <taxon>Burkholderiales</taxon>
        <taxon>Oxalobacteraceae</taxon>
        <taxon>Telluria group</taxon>
        <taxon>Duganella</taxon>
    </lineage>
</organism>
<dbReference type="AlphaFoldDB" id="A0A845GNA8"/>
<evidence type="ECO:0000256" key="12">
    <source>
        <dbReference type="ARBA" id="ARBA00023012"/>
    </source>
</evidence>
<feature type="domain" description="Histidine kinase" evidence="16">
    <location>
        <begin position="686"/>
        <end position="908"/>
    </location>
</feature>
<dbReference type="Proteomes" id="UP000447355">
    <property type="component" value="Unassembled WGS sequence"/>
</dbReference>
<dbReference type="CDD" id="cd00082">
    <property type="entry name" value="HisKA"/>
    <property type="match status" value="1"/>
</dbReference>
<feature type="transmembrane region" description="Helical" evidence="15">
    <location>
        <begin position="321"/>
        <end position="340"/>
    </location>
</feature>
<keyword evidence="7 15" id="KW-0812">Transmembrane</keyword>
<feature type="transmembrane region" description="Helical" evidence="15">
    <location>
        <begin position="20"/>
        <end position="42"/>
    </location>
</feature>
<dbReference type="Gene3D" id="3.30.565.10">
    <property type="entry name" value="Histidine kinase-like ATPase, C-terminal domain"/>
    <property type="match status" value="1"/>
</dbReference>
<dbReference type="GO" id="GO:0005886">
    <property type="term" value="C:plasma membrane"/>
    <property type="evidence" value="ECO:0007669"/>
    <property type="project" value="UniProtKB-SubCell"/>
</dbReference>
<feature type="domain" description="Response regulatory" evidence="17">
    <location>
        <begin position="1065"/>
        <end position="1182"/>
    </location>
</feature>